<evidence type="ECO:0000256" key="1">
    <source>
        <dbReference type="ARBA" id="ARBA00011073"/>
    </source>
</evidence>
<dbReference type="InterPro" id="IPR023827">
    <property type="entry name" value="Peptidase_S8_Asp-AS"/>
</dbReference>
<keyword evidence="10" id="KW-1185">Reference proteome</keyword>
<evidence type="ECO:0000313" key="9">
    <source>
        <dbReference type="EMBL" id="KAG4422781.1"/>
    </source>
</evidence>
<feature type="compositionally biased region" description="Polar residues" evidence="7">
    <location>
        <begin position="1"/>
        <end position="17"/>
    </location>
</feature>
<dbReference type="Pfam" id="PF00082">
    <property type="entry name" value="Peptidase_S8"/>
    <property type="match status" value="1"/>
</dbReference>
<evidence type="ECO:0000256" key="5">
    <source>
        <dbReference type="PROSITE-ProRule" id="PRU01240"/>
    </source>
</evidence>
<dbReference type="GO" id="GO:0004252">
    <property type="term" value="F:serine-type endopeptidase activity"/>
    <property type="evidence" value="ECO:0007669"/>
    <property type="project" value="UniProtKB-UniRule"/>
</dbReference>
<feature type="compositionally biased region" description="Low complexity" evidence="7">
    <location>
        <begin position="83"/>
        <end position="102"/>
    </location>
</feature>
<feature type="active site" description="Charge relay system" evidence="5">
    <location>
        <position position="734"/>
    </location>
</feature>
<feature type="active site" description="Charge relay system" evidence="5">
    <location>
        <position position="487"/>
    </location>
</feature>
<feature type="region of interest" description="Disordered" evidence="7">
    <location>
        <begin position="1"/>
        <end position="106"/>
    </location>
</feature>
<feature type="region of interest" description="Disordered" evidence="7">
    <location>
        <begin position="288"/>
        <end position="352"/>
    </location>
</feature>
<dbReference type="Gene3D" id="3.40.50.200">
    <property type="entry name" value="Peptidase S8/S53 domain"/>
    <property type="match status" value="1"/>
</dbReference>
<evidence type="ECO:0000259" key="8">
    <source>
        <dbReference type="Pfam" id="PF00082"/>
    </source>
</evidence>
<feature type="compositionally biased region" description="Low complexity" evidence="7">
    <location>
        <begin position="878"/>
        <end position="969"/>
    </location>
</feature>
<accession>A0A8H8BSR0</accession>
<sequence length="987" mass="102788">MPSTSNAATKQTSTGSASRDTSSTVLDSSSVLALTSTSGSDRARPTESSTSDSNVGVPAMTPSTPGSSSTSNKDTEATAAPWSPAGPASTPAITSAPASTTSEVPWIPTLTSGSVTVETVTYSFNFLVEPPPRPEKDGKSSSEQVHIDFLAVVPKINSAATIFGGLASGFKSFSSAVHAPDASDNSVSTAGSGLLGLFHNAFSAAADIGGTLGAIGLSEIDKGGSILNRFKKTSLNIFDLGGTIKKIEPLLGSNLNLANGNTLLGYTDEITKGIGISEGLKELGELANEVSESTLTPESTPTPESTDVQSTPEPTTQTTPTTSLSSSSMGSSSSSSSSTAATTKPYTISTKEGTSPEAFDAFVKSLPDAGQGIRIEYPHVNFQVYGTDITDSLAASIRLNPIIRSVVYDAFVDDDEDYSVIPKLIEKRVDPYPQLNLALQPISPVHLNLISQGPRNAEARRVTPAPLIPDYLLSPKAGEGVTIFVIDTGIDPAHPDFVNSYTPGEHYIVPNSKLRLPKSMANPDRSSTQPMIPYVPDPDTVMSDSKDHGNCVASLATGRVYGVAKRAKLFPVKYKNSRGSATELAIQDAFMHVISVVVNRDSGANGPIPNPGWAVLNFSQGFGHLKGEAWEERRRLMTVLLNLCWKADIVTVVAAGNEGEEPSFDLSQDIPACIGEATNPLITVGACDLDGIRTPETNQDRGRGGSITTSAMGDEEVRCVARGASGSQKRHGTSVAAPQIAGLAAYFLSLPRAELPEAVHYDTQTVDSQNKNLFLGPSLTAGKFIGPDLHVKGKVSQAVKEYIGRMAYKRNPMQPDAVNVAYNGVEEGLCSVVWPNTSFKRKRAGISIRAEGDLVPVIVSGVIDPTAAYPMPSSCPRPSSSSLSSSSLASSSVSSTSTSPASSIATTPSQASPSASASTSPSPSPTLTPTTTPTTTQTTPPATAAPVTTSSTPIPTTPLATPSTSTSTSTEKKDCFMNNGMQAVPLC</sequence>
<comment type="similarity">
    <text evidence="1 5 6">Belongs to the peptidase S8 family.</text>
</comment>
<reference evidence="9" key="1">
    <citation type="submission" date="2021-02" db="EMBL/GenBank/DDBJ databases">
        <title>Genome sequence Cadophora malorum strain M34.</title>
        <authorList>
            <person name="Stefanovic E."/>
            <person name="Vu D."/>
            <person name="Scully C."/>
            <person name="Dijksterhuis J."/>
            <person name="Roader J."/>
            <person name="Houbraken J."/>
        </authorList>
    </citation>
    <scope>NUCLEOTIDE SEQUENCE</scope>
    <source>
        <strain evidence="9">M34</strain>
    </source>
</reference>
<dbReference type="InterPro" id="IPR050131">
    <property type="entry name" value="Peptidase_S8_subtilisin-like"/>
</dbReference>
<organism evidence="9 10">
    <name type="scientific">Cadophora malorum</name>
    <dbReference type="NCBI Taxonomy" id="108018"/>
    <lineage>
        <taxon>Eukaryota</taxon>
        <taxon>Fungi</taxon>
        <taxon>Dikarya</taxon>
        <taxon>Ascomycota</taxon>
        <taxon>Pezizomycotina</taxon>
        <taxon>Leotiomycetes</taxon>
        <taxon>Helotiales</taxon>
        <taxon>Ploettnerulaceae</taxon>
        <taxon>Cadophora</taxon>
    </lineage>
</organism>
<feature type="active site" description="Charge relay system" evidence="5">
    <location>
        <position position="548"/>
    </location>
</feature>
<dbReference type="InterPro" id="IPR023828">
    <property type="entry name" value="Peptidase_S8_Ser-AS"/>
</dbReference>
<keyword evidence="4 5" id="KW-0720">Serine protease</keyword>
<dbReference type="Proteomes" id="UP000664132">
    <property type="component" value="Unassembled WGS sequence"/>
</dbReference>
<dbReference type="AlphaFoldDB" id="A0A8H8BSR0"/>
<name>A0A8H8BSR0_9HELO</name>
<evidence type="ECO:0000256" key="6">
    <source>
        <dbReference type="RuleBase" id="RU003355"/>
    </source>
</evidence>
<dbReference type="PROSITE" id="PS00136">
    <property type="entry name" value="SUBTILASE_ASP"/>
    <property type="match status" value="1"/>
</dbReference>
<dbReference type="InterPro" id="IPR015500">
    <property type="entry name" value="Peptidase_S8_subtilisin-rel"/>
</dbReference>
<feature type="region of interest" description="Disordered" evidence="7">
    <location>
        <begin position="871"/>
        <end position="974"/>
    </location>
</feature>
<feature type="compositionally biased region" description="Low complexity" evidence="7">
    <location>
        <begin position="61"/>
        <end position="71"/>
    </location>
</feature>
<feature type="domain" description="Peptidase S8/S53" evidence="8">
    <location>
        <begin position="478"/>
        <end position="749"/>
    </location>
</feature>
<dbReference type="PROSITE" id="PS00138">
    <property type="entry name" value="SUBTILASE_SER"/>
    <property type="match status" value="1"/>
</dbReference>
<keyword evidence="2 5" id="KW-0645">Protease</keyword>
<dbReference type="PROSITE" id="PS51892">
    <property type="entry name" value="SUBTILASE"/>
    <property type="match status" value="1"/>
</dbReference>
<dbReference type="PRINTS" id="PR00723">
    <property type="entry name" value="SUBTILISIN"/>
</dbReference>
<dbReference type="EMBL" id="JAFJYH010000044">
    <property type="protein sequence ID" value="KAG4422781.1"/>
    <property type="molecule type" value="Genomic_DNA"/>
</dbReference>
<feature type="compositionally biased region" description="Low complexity" evidence="7">
    <location>
        <begin position="18"/>
        <end position="40"/>
    </location>
</feature>
<protein>
    <recommendedName>
        <fullName evidence="8">Peptidase S8/S53 domain-containing protein</fullName>
    </recommendedName>
</protein>
<dbReference type="InterPro" id="IPR000209">
    <property type="entry name" value="Peptidase_S8/S53_dom"/>
</dbReference>
<dbReference type="InterPro" id="IPR036852">
    <property type="entry name" value="Peptidase_S8/S53_dom_sf"/>
</dbReference>
<evidence type="ECO:0000256" key="4">
    <source>
        <dbReference type="ARBA" id="ARBA00022825"/>
    </source>
</evidence>
<evidence type="ECO:0000256" key="3">
    <source>
        <dbReference type="ARBA" id="ARBA00022801"/>
    </source>
</evidence>
<dbReference type="GO" id="GO:0006508">
    <property type="term" value="P:proteolysis"/>
    <property type="evidence" value="ECO:0007669"/>
    <property type="project" value="UniProtKB-KW"/>
</dbReference>
<dbReference type="PANTHER" id="PTHR43806:SF11">
    <property type="entry name" value="CEREVISIN-RELATED"/>
    <property type="match status" value="1"/>
</dbReference>
<dbReference type="OrthoDB" id="3565429at2759"/>
<gene>
    <name evidence="9" type="ORF">IFR04_004129</name>
</gene>
<evidence type="ECO:0000313" key="10">
    <source>
        <dbReference type="Proteomes" id="UP000664132"/>
    </source>
</evidence>
<dbReference type="PANTHER" id="PTHR43806">
    <property type="entry name" value="PEPTIDASE S8"/>
    <property type="match status" value="1"/>
</dbReference>
<feature type="compositionally biased region" description="Low complexity" evidence="7">
    <location>
        <begin position="291"/>
        <end position="347"/>
    </location>
</feature>
<proteinExistence type="inferred from homology"/>
<keyword evidence="3 5" id="KW-0378">Hydrolase</keyword>
<comment type="caution">
    <text evidence="9">The sequence shown here is derived from an EMBL/GenBank/DDBJ whole genome shotgun (WGS) entry which is preliminary data.</text>
</comment>
<evidence type="ECO:0000256" key="7">
    <source>
        <dbReference type="SAM" id="MobiDB-lite"/>
    </source>
</evidence>
<dbReference type="SUPFAM" id="SSF52743">
    <property type="entry name" value="Subtilisin-like"/>
    <property type="match status" value="1"/>
</dbReference>
<evidence type="ECO:0000256" key="2">
    <source>
        <dbReference type="ARBA" id="ARBA00022670"/>
    </source>
</evidence>